<dbReference type="AlphaFoldDB" id="A0ABD1T164"/>
<sequence length="118" mass="13331">MFTLRKKQLLEESKSHEQEAQSLRENLEAAEKVGNEAEAEVAWLPGEKKKMEAKLENVEAEFVANFHNTKSYTNFSDYFARVGHQEVLTVLKTDHLSLDLGPLEATFHPPDVEGGEDS</sequence>
<evidence type="ECO:0000313" key="3">
    <source>
        <dbReference type="Proteomes" id="UP001604336"/>
    </source>
</evidence>
<gene>
    <name evidence="2" type="ORF">Adt_22043</name>
</gene>
<reference evidence="3" key="1">
    <citation type="submission" date="2024-07" db="EMBL/GenBank/DDBJ databases">
        <title>Two chromosome-level genome assemblies of Korean endemic species Abeliophyllum distichum and Forsythia ovata (Oleaceae).</title>
        <authorList>
            <person name="Jang H."/>
        </authorList>
    </citation>
    <scope>NUCLEOTIDE SEQUENCE [LARGE SCALE GENOMIC DNA]</scope>
</reference>
<comment type="caution">
    <text evidence="2">The sequence shown here is derived from an EMBL/GenBank/DDBJ whole genome shotgun (WGS) entry which is preliminary data.</text>
</comment>
<name>A0ABD1T164_9LAMI</name>
<protein>
    <submittedName>
        <fullName evidence="2">Uncharacterized protein</fullName>
    </submittedName>
</protein>
<accession>A0ABD1T164</accession>
<dbReference type="EMBL" id="JBFOLK010000006">
    <property type="protein sequence ID" value="KAL2506422.1"/>
    <property type="molecule type" value="Genomic_DNA"/>
</dbReference>
<evidence type="ECO:0000256" key="1">
    <source>
        <dbReference type="SAM" id="MobiDB-lite"/>
    </source>
</evidence>
<evidence type="ECO:0000313" key="2">
    <source>
        <dbReference type="EMBL" id="KAL2506422.1"/>
    </source>
</evidence>
<feature type="region of interest" description="Disordered" evidence="1">
    <location>
        <begin position="1"/>
        <end position="26"/>
    </location>
</feature>
<dbReference type="Proteomes" id="UP001604336">
    <property type="component" value="Unassembled WGS sequence"/>
</dbReference>
<proteinExistence type="predicted"/>
<keyword evidence="3" id="KW-1185">Reference proteome</keyword>
<feature type="compositionally biased region" description="Basic and acidic residues" evidence="1">
    <location>
        <begin position="8"/>
        <end position="19"/>
    </location>
</feature>
<organism evidence="2 3">
    <name type="scientific">Abeliophyllum distichum</name>
    <dbReference type="NCBI Taxonomy" id="126358"/>
    <lineage>
        <taxon>Eukaryota</taxon>
        <taxon>Viridiplantae</taxon>
        <taxon>Streptophyta</taxon>
        <taxon>Embryophyta</taxon>
        <taxon>Tracheophyta</taxon>
        <taxon>Spermatophyta</taxon>
        <taxon>Magnoliopsida</taxon>
        <taxon>eudicotyledons</taxon>
        <taxon>Gunneridae</taxon>
        <taxon>Pentapetalae</taxon>
        <taxon>asterids</taxon>
        <taxon>lamiids</taxon>
        <taxon>Lamiales</taxon>
        <taxon>Oleaceae</taxon>
        <taxon>Forsythieae</taxon>
        <taxon>Abeliophyllum</taxon>
    </lineage>
</organism>